<dbReference type="Pfam" id="PF22336">
    <property type="entry name" value="RhiE-like_linker"/>
    <property type="match status" value="2"/>
</dbReference>
<evidence type="ECO:0000256" key="1">
    <source>
        <dbReference type="ARBA" id="ARBA00003299"/>
    </source>
</evidence>
<evidence type="ECO:0000256" key="5">
    <source>
        <dbReference type="ARBA" id="ARBA00022490"/>
    </source>
</evidence>
<feature type="active site" description="Proton acceptor; for dehydratase activity" evidence="9">
    <location>
        <position position="1095"/>
    </location>
</feature>
<feature type="domain" description="Carrier" evidence="11">
    <location>
        <begin position="1929"/>
        <end position="2006"/>
    </location>
</feature>
<dbReference type="Gene3D" id="3.40.50.1820">
    <property type="entry name" value="alpha/beta hydrolase"/>
    <property type="match status" value="1"/>
</dbReference>
<dbReference type="SMART" id="SM00822">
    <property type="entry name" value="PKS_KR"/>
    <property type="match status" value="1"/>
</dbReference>
<dbReference type="InterPro" id="IPR054514">
    <property type="entry name" value="RhiE-like_linker"/>
</dbReference>
<evidence type="ECO:0000259" key="13">
    <source>
        <dbReference type="PROSITE" id="PS52019"/>
    </source>
</evidence>
<dbReference type="SMART" id="SM00825">
    <property type="entry name" value="PKS_KS"/>
    <property type="match status" value="2"/>
</dbReference>
<comment type="pathway">
    <text evidence="3">Antibiotic biosynthesis; bacillaene biosynthesis.</text>
</comment>
<feature type="region of interest" description="Disordered" evidence="10">
    <location>
        <begin position="2022"/>
        <end position="2042"/>
    </location>
</feature>
<dbReference type="InterPro" id="IPR020806">
    <property type="entry name" value="PKS_PP-bd"/>
</dbReference>
<dbReference type="InterPro" id="IPR018201">
    <property type="entry name" value="Ketoacyl_synth_AS"/>
</dbReference>
<feature type="region of interest" description="N-terminal hotdog fold" evidence="9">
    <location>
        <begin position="1066"/>
        <end position="1192"/>
    </location>
</feature>
<evidence type="ECO:0000256" key="3">
    <source>
        <dbReference type="ARBA" id="ARBA00004789"/>
    </source>
</evidence>
<keyword evidence="5" id="KW-0963">Cytoplasm</keyword>
<dbReference type="CDD" id="cd00833">
    <property type="entry name" value="PKS"/>
    <property type="match status" value="2"/>
</dbReference>
<evidence type="ECO:0000313" key="15">
    <source>
        <dbReference type="Proteomes" id="UP001165492"/>
    </source>
</evidence>
<keyword evidence="4" id="KW-0596">Phosphopantetheine</keyword>
<dbReference type="InterPro" id="IPR042104">
    <property type="entry name" value="PKS_dehydratase_sf"/>
</dbReference>
<dbReference type="Gene3D" id="1.10.1240.100">
    <property type="match status" value="2"/>
</dbReference>
<feature type="domain" description="Ketosynthase family 3 (KS3)" evidence="12">
    <location>
        <begin position="2060"/>
        <end position="2493"/>
    </location>
</feature>
<feature type="active site" description="Proton donor; for dehydratase activity" evidence="9">
    <location>
        <position position="1268"/>
    </location>
</feature>
<evidence type="ECO:0000256" key="10">
    <source>
        <dbReference type="SAM" id="MobiDB-lite"/>
    </source>
</evidence>
<dbReference type="InterPro" id="IPR049551">
    <property type="entry name" value="PKS_DH_C"/>
</dbReference>
<name>A0ABS8HUF2_9FIRM</name>
<dbReference type="SUPFAM" id="SSF47336">
    <property type="entry name" value="ACP-like"/>
    <property type="match status" value="4"/>
</dbReference>
<dbReference type="InterPro" id="IPR006162">
    <property type="entry name" value="Ppantetheine_attach_site"/>
</dbReference>
<dbReference type="SUPFAM" id="SSF53474">
    <property type="entry name" value="alpha/beta-Hydrolases"/>
    <property type="match status" value="1"/>
</dbReference>
<evidence type="ECO:0000313" key="14">
    <source>
        <dbReference type="EMBL" id="MCC5466705.1"/>
    </source>
</evidence>
<dbReference type="Gene3D" id="3.40.50.720">
    <property type="entry name" value="NAD(P)-binding Rossmann-like Domain"/>
    <property type="match status" value="1"/>
</dbReference>
<dbReference type="Pfam" id="PF02801">
    <property type="entry name" value="Ketoacyl-synt_C"/>
    <property type="match status" value="2"/>
</dbReference>
<dbReference type="InterPro" id="IPR020807">
    <property type="entry name" value="PKS_DH"/>
</dbReference>
<dbReference type="PROSITE" id="PS52004">
    <property type="entry name" value="KS3_2"/>
    <property type="match status" value="2"/>
</dbReference>
<keyword evidence="7" id="KW-0808">Transferase</keyword>
<comment type="caution">
    <text evidence="14">The sequence shown here is derived from an EMBL/GenBank/DDBJ whole genome shotgun (WGS) entry which is preliminary data.</text>
</comment>
<keyword evidence="8" id="KW-0677">Repeat</keyword>
<feature type="domain" description="Ketosynthase family 3 (KS3)" evidence="12">
    <location>
        <begin position="437"/>
        <end position="875"/>
    </location>
</feature>
<dbReference type="CDD" id="cd08953">
    <property type="entry name" value="KR_2_SDR_x"/>
    <property type="match status" value="1"/>
</dbReference>
<dbReference type="InterPro" id="IPR036291">
    <property type="entry name" value="NAD(P)-bd_dom_sf"/>
</dbReference>
<feature type="domain" description="Carrier" evidence="11">
    <location>
        <begin position="308"/>
        <end position="384"/>
    </location>
</feature>
<dbReference type="Gene3D" id="1.10.1200.10">
    <property type="entry name" value="ACP-like"/>
    <property type="match status" value="4"/>
</dbReference>
<organism evidence="14 15">
    <name type="scientific">Pelosinus baikalensis</name>
    <dbReference type="NCBI Taxonomy" id="2892015"/>
    <lineage>
        <taxon>Bacteria</taxon>
        <taxon>Bacillati</taxon>
        <taxon>Bacillota</taxon>
        <taxon>Negativicutes</taxon>
        <taxon>Selenomonadales</taxon>
        <taxon>Sporomusaceae</taxon>
        <taxon>Pelosinus</taxon>
    </lineage>
</organism>
<proteinExistence type="predicted"/>
<accession>A0ABS8HUF2</accession>
<comment type="caution">
    <text evidence="9">Lacks conserved residue(s) required for the propagation of feature annotation.</text>
</comment>
<dbReference type="SUPFAM" id="SSF53901">
    <property type="entry name" value="Thiolase-like"/>
    <property type="match status" value="2"/>
</dbReference>
<dbReference type="PANTHER" id="PTHR43775">
    <property type="entry name" value="FATTY ACID SYNTHASE"/>
    <property type="match status" value="1"/>
</dbReference>
<evidence type="ECO:0000256" key="8">
    <source>
        <dbReference type="ARBA" id="ARBA00022737"/>
    </source>
</evidence>
<dbReference type="Gene3D" id="3.40.47.10">
    <property type="match status" value="2"/>
</dbReference>
<dbReference type="InterPro" id="IPR009081">
    <property type="entry name" value="PP-bd_ACP"/>
</dbReference>
<dbReference type="PROSITE" id="PS50075">
    <property type="entry name" value="CARRIER"/>
    <property type="match status" value="4"/>
</dbReference>
<dbReference type="InterPro" id="IPR036736">
    <property type="entry name" value="ACP-like_sf"/>
</dbReference>
<evidence type="ECO:0000256" key="2">
    <source>
        <dbReference type="ARBA" id="ARBA00004496"/>
    </source>
</evidence>
<dbReference type="SMART" id="SM00826">
    <property type="entry name" value="PKS_DH"/>
    <property type="match status" value="2"/>
</dbReference>
<feature type="domain" description="Carrier" evidence="11">
    <location>
        <begin position="1822"/>
        <end position="1896"/>
    </location>
</feature>
<dbReference type="Pfam" id="PF00975">
    <property type="entry name" value="Thioesterase"/>
    <property type="match status" value="1"/>
</dbReference>
<dbReference type="SMART" id="SM01294">
    <property type="entry name" value="PKS_PP_betabranch"/>
    <property type="match status" value="1"/>
</dbReference>
<dbReference type="InterPro" id="IPR014030">
    <property type="entry name" value="Ketoacyl_synth_N"/>
</dbReference>
<comment type="subcellular location">
    <subcellularLocation>
        <location evidence="2">Cytoplasm</location>
    </subcellularLocation>
</comment>
<dbReference type="InterPro" id="IPR057326">
    <property type="entry name" value="KR_dom"/>
</dbReference>
<feature type="region of interest" description="N-terminal hotdog fold" evidence="9">
    <location>
        <begin position="1"/>
        <end position="123"/>
    </location>
</feature>
<evidence type="ECO:0000256" key="4">
    <source>
        <dbReference type="ARBA" id="ARBA00022450"/>
    </source>
</evidence>
<dbReference type="EMBL" id="JAJHJB010000021">
    <property type="protein sequence ID" value="MCC5466705.1"/>
    <property type="molecule type" value="Genomic_DNA"/>
</dbReference>
<feature type="domain" description="PKS/mFAS DH" evidence="13">
    <location>
        <begin position="1066"/>
        <end position="1362"/>
    </location>
</feature>
<feature type="domain" description="PKS/mFAS DH" evidence="13">
    <location>
        <begin position="1"/>
        <end position="284"/>
    </location>
</feature>
<dbReference type="Pfam" id="PF14765">
    <property type="entry name" value="PS-DH"/>
    <property type="match status" value="2"/>
</dbReference>
<evidence type="ECO:0000259" key="11">
    <source>
        <dbReference type="PROSITE" id="PS50075"/>
    </source>
</evidence>
<evidence type="ECO:0000256" key="7">
    <source>
        <dbReference type="ARBA" id="ARBA00022679"/>
    </source>
</evidence>
<dbReference type="SUPFAM" id="SSF51735">
    <property type="entry name" value="NAD(P)-binding Rossmann-fold domains"/>
    <property type="match status" value="1"/>
</dbReference>
<dbReference type="PANTHER" id="PTHR43775:SF37">
    <property type="entry name" value="SI:DKEY-61P9.11"/>
    <property type="match status" value="1"/>
</dbReference>
<gene>
    <name evidence="14" type="ORF">LMF89_15260</name>
</gene>
<dbReference type="PROSITE" id="PS52019">
    <property type="entry name" value="PKS_MFAS_DH"/>
    <property type="match status" value="2"/>
</dbReference>
<sequence length="3117" mass="345879">MLHKNTSDLSEQRFSSIFTGKEFFLADHIMKGQKVLPGVVYLEMVRAAVEQATGAFGDGSGMRIKNVVWAQPIVVEQPVQVNIGLFSEHHGEINYEIYSGAEEIDVEPVVYSQGTVILGRTTEAPIVDIVALQGECSKNTLTASQCYEVYKGVGIDYGPTYQGIEKVYVGSGQVLTELSLPSFGFDSLDQFVLHPSIMVSALQATVGLVEDFGDLELSLPISLQELEIFNKCSSAKWAVVGYSEGSTAGDKMQKIDIDFCDAQGTICVRMKGIEFYTIVEENLTLNTSSSKVQTEGNPDAIINTDIETLKVASIEHVKDLMAGITKIPIHRLDTEVSFEELGLDSIMIVQLNQKIEQWVGKLDATLFFKYNNIQALGAYFVEEYPDAISVLANKTNLSTSTQKRKFLKKIPTPVSMRSTTRSSRSMASSVSNLHAYNTDIAIIGVAGRYPQAATLDQFWRNLYIGKDCIEEIPANRWSLDGFFEPDRTKAAAQGLSYSKWGGFLENIDCFDPLFFNISPRDTMYMDPQERLFLEVAWECIENSGYTRKTLKQDGYGNQIGVFVGASFNNYQLLMMEAAQRAKQDMFPVNSQIFSIANRVSYVMNFTGPSLTVDTACASSLYAVHLACESIRSGQSRMAIAGGVNLSLHPSKYITISQGQFNASDGRCRAFCEGGTGYVPSEAVGAIFLKPLQAAIDDNDIIYGIIKGTSVSHAGKTNGYSIPSPVSQSLAIETALKQSRINPRSISCIEAHGTGTSLGDPIEITGLTDVFRKYTKDTGYCSISSVKSNIGHTEAAAGISQVTKVLLQLKHQTLVKNVMHGKGLNPNIDFGQTPFVVQENTEYWERPTINGEKVPRRAGISSFGAGGSNAHVIIEEYIPRNQERPKIEITATNPAIIVLSAKNEGRLKEQAQQLLSAIQEQQFSGSSLADIAYTLQVGREAMEERLGLIVGSIKELTEKLKGFLEGQDSDLYRGQVKRNKEAMATVVADEDIQEAIEKWIHYKEAAKLIGFWIKGISFDWNKLYGNTKPQRIGLPTYPFTRERYWPSAEEIKSNDRVCETLSTASIHPLLHQNTSNLSEQRFSSTFTGREFFLSDHVVKGQRVLPGMAYIEMARAAVEQAAGILADGYNGIQLKNVVWARPVAVGNQPVQIHIGLYPEGNGVIDYEIYSESGSIDIEPIVHSQGRALLSTVGKVPALNLKTLQAQCSQSSLNSNQCYEAFKAIGINYGPGHQGINMVYVGHDQVLAKLSLPVSVSETKDQFTLHPSLMDAALQASIGLMMSTGDLKIAGNIASLKPSLPFALQSLEIIEKCSSAMWALVRYSDGSKAGDKVQKLDIDLCDEQGNICVRMKKFSSRVLEGEVGTAASLTNNEMMILEPYWQEQGLSEEAKSAEYIHHVVMLCELDEMSKESIKNQINGVRCLVLQSSQKGIEERFRSYVVQAFEEIQRILKDKPKGKVLIQIVVSDLEGQQLFSGLSGLLKTAQLENPKLIGQLIEVEVRQNAEEIVKVLKENSQSSKDQQIRYYGGKRYVIGWSDIQVSQEKANIPWKDRGVYLITGGAGGLGLIFAEEIVHRVKDATLVLTGRSLLSEDKQAQLKELETLGARVVYKQVDVTQEKAVIDLFQNIQEEFGSLNGIIHGAGVIRDKFILKKNGDEVQEVLAPKVNGMVNLDRVSKDLPLDFFIVFSSGVGVMGNIGQADYAAANAFMDNYAKYRNNMVALNQRQGKTLSINWPLWKEGGMSVNAAIENMIWQSTGMIAMQTSTGIKALYQGLAFGKDQVRVMEGNSARIKQKLFSMATSITKITEKASVSSTSSVGIDTDNLLEKVQVSLTQIVSKLLKVKSEDIDLETDLSEYGFDSITLTEFANIINQENKIEVAPTMFFEQPTLHNIAAYLIEEHQSVFATRFGVQKNLKLEKAVVASEDTIEIDTSNLFDKVVASLIQIVSKLLNVKVEDIDVDTDLSEYGFDSVTLTEFANIINQENKIEVAPTMFFEQPTLYSLATYLIEEHQSVFAARFGVQTRTRTPVQAVEDEKEERPPSKRQRSRFARTMTLFPEKMESLTPEPIAIVGMSGTFPMASDVNEFWENLVEGKDCITEIPKDRWDWREYYGDPAVNKTNIKWGGFIDGVDRFDSLFFGISPREAEFIDPQQRLLMTYIWKAIEDAGITPKALSQSTTGVFITAGLSEYTDIVKMSSNNPLSITNAIPSIIPNRISYALNLHGPSEYCEAACASTFVALHRAIQSIYHHECEQAIVGAVNLLLSPRGFIGFEAMGYLSPKGQAKSFQASANGYVRSEGAGAIIIKPLHKAIENGDHIYAVIKGTGVSHGGKGMSLTAPNANGMKAAMLQAYQEANIDPRTVAYIEAHGIASPLGDGIEINALKAGYQELETAYSRNSKEASPCYISSLKPCIGHGEIVSGMAGLFKVVLAIRNKIIPGVPGYKILNENISLKGSSFKITAENQNWNAFTDEKGKNLPRRASINSYGFGGTNTHVVLEEYISSREKMNQMTAEIQPHVLVFSAKNADRLLESVQQMLDFIELNKEISLPDFAYTLQVGREAMEFRLAMIVNNQEEITQGLKEYLRTIKEDGEVDTSIRIFTGNLEEDHSKIKSLLSGKIEETVVQMLLAEKDLGKIALYWTQGGKIPWETLYEGQEARRISLPTYPFEKRRCWIESGHKSKLIIEQHRLQDSIVSAAAPASRQVVNIISGLLGLTPAEINLNKPINEYGFDSIILMQLLQQLQAQVDPTIDLVKLQESRTIQDIVNVVQLQSENRSMLLRQHTNLALLSTWSQFPELIRLNQGSKGRPVFWFHDAQGGVVNYKAIAQKSQRPFYGIQAQGWVNNQSFLHGIQQIASYYAHIVQTVQPEGPYDLGGYSLGGCLAYEVTRQLQELGQVVDTITIVDTFDSLGLKHINLSQKSRILQGVNLELAATIQQDSGNLAQTLVHRDEVTSNMEDEEFLQQLIMLATGRGLTKTKTQLYTLIQRFVKIQQSYELDSYSVLPLPDPQAVTCYYFRNKSRLFMGELEPYLTIATGEISSDHVNYWEEWKQLFPKFYLMDADSSNHFMILSEPKAYETILAFCEKLYSGKVLSTTFLKSFIKKHMAIQEVQREEMVTKKTVKKE</sequence>
<dbReference type="InterPro" id="IPR020841">
    <property type="entry name" value="PKS_Beta-ketoAc_synthase_dom"/>
</dbReference>
<keyword evidence="6" id="KW-0597">Phosphoprotein</keyword>
<dbReference type="Gene3D" id="3.10.129.110">
    <property type="entry name" value="Polyketide synthase dehydratase"/>
    <property type="match status" value="2"/>
</dbReference>
<keyword evidence="15" id="KW-1185">Reference proteome</keyword>
<dbReference type="InterPro" id="IPR014031">
    <property type="entry name" value="Ketoacyl_synth_C"/>
</dbReference>
<dbReference type="PROSITE" id="PS00606">
    <property type="entry name" value="KS3_1"/>
    <property type="match status" value="1"/>
</dbReference>
<dbReference type="InterPro" id="IPR001031">
    <property type="entry name" value="Thioesterase"/>
</dbReference>
<evidence type="ECO:0000259" key="12">
    <source>
        <dbReference type="PROSITE" id="PS52004"/>
    </source>
</evidence>
<feature type="region of interest" description="C-terminal hotdog fold" evidence="9">
    <location>
        <begin position="1206"/>
        <end position="1362"/>
    </location>
</feature>
<feature type="region of interest" description="C-terminal hotdog fold" evidence="9">
    <location>
        <begin position="137"/>
        <end position="284"/>
    </location>
</feature>
<dbReference type="Pfam" id="PF00109">
    <property type="entry name" value="ketoacyl-synt"/>
    <property type="match status" value="2"/>
</dbReference>
<dbReference type="SMART" id="SM00823">
    <property type="entry name" value="PKS_PP"/>
    <property type="match status" value="4"/>
</dbReference>
<dbReference type="InterPro" id="IPR029058">
    <property type="entry name" value="AB_hydrolase_fold"/>
</dbReference>
<dbReference type="Pfam" id="PF00550">
    <property type="entry name" value="PP-binding"/>
    <property type="match status" value="4"/>
</dbReference>
<dbReference type="InterPro" id="IPR013968">
    <property type="entry name" value="PKS_KR"/>
</dbReference>
<reference evidence="14" key="1">
    <citation type="submission" date="2021-11" db="EMBL/GenBank/DDBJ databases">
        <title>Description of a new species Pelosinus isolated from the bottom sediments of Lake Baikal.</title>
        <authorList>
            <person name="Zakharyuk A."/>
        </authorList>
    </citation>
    <scope>NUCLEOTIDE SEQUENCE</scope>
    <source>
        <strain evidence="14">Bkl1</strain>
    </source>
</reference>
<dbReference type="Pfam" id="PF08659">
    <property type="entry name" value="KR"/>
    <property type="match status" value="1"/>
</dbReference>
<dbReference type="PROSITE" id="PS00012">
    <property type="entry name" value="PHOSPHOPANTETHEINE"/>
    <property type="match status" value="1"/>
</dbReference>
<feature type="domain" description="Carrier" evidence="11">
    <location>
        <begin position="2689"/>
        <end position="2766"/>
    </location>
</feature>
<dbReference type="InterPro" id="IPR049552">
    <property type="entry name" value="PKS_DH_N"/>
</dbReference>
<dbReference type="InterPro" id="IPR049900">
    <property type="entry name" value="PKS_mFAS_DH"/>
</dbReference>
<evidence type="ECO:0000256" key="9">
    <source>
        <dbReference type="PROSITE-ProRule" id="PRU01363"/>
    </source>
</evidence>
<dbReference type="InterPro" id="IPR050091">
    <property type="entry name" value="PKS_NRPS_Biosynth_Enz"/>
</dbReference>
<dbReference type="InterPro" id="IPR016039">
    <property type="entry name" value="Thiolase-like"/>
</dbReference>
<comment type="function">
    <text evidence="1">Involved in some intermediate steps for the synthesis of the antibiotic polyketide bacillaene which is involved in secondary metabolism.</text>
</comment>
<dbReference type="Pfam" id="PF21089">
    <property type="entry name" value="PKS_DH_N"/>
    <property type="match status" value="2"/>
</dbReference>
<evidence type="ECO:0000256" key="6">
    <source>
        <dbReference type="ARBA" id="ARBA00022553"/>
    </source>
</evidence>
<protein>
    <submittedName>
        <fullName evidence="14">SDR family NAD(P)-dependent oxidoreductase</fullName>
    </submittedName>
</protein>
<dbReference type="Proteomes" id="UP001165492">
    <property type="component" value="Unassembled WGS sequence"/>
</dbReference>